<accession>A0A2N9F2S8</accession>
<evidence type="ECO:0000313" key="1">
    <source>
        <dbReference type="EMBL" id="SPC81418.1"/>
    </source>
</evidence>
<reference evidence="1" key="1">
    <citation type="submission" date="2018-02" db="EMBL/GenBank/DDBJ databases">
        <authorList>
            <person name="Cohen D.B."/>
            <person name="Kent A.D."/>
        </authorList>
    </citation>
    <scope>NUCLEOTIDE SEQUENCE</scope>
</reference>
<dbReference type="AlphaFoldDB" id="A0A2N9F2S8"/>
<organism evidence="1">
    <name type="scientific">Fagus sylvatica</name>
    <name type="common">Beechnut</name>
    <dbReference type="NCBI Taxonomy" id="28930"/>
    <lineage>
        <taxon>Eukaryota</taxon>
        <taxon>Viridiplantae</taxon>
        <taxon>Streptophyta</taxon>
        <taxon>Embryophyta</taxon>
        <taxon>Tracheophyta</taxon>
        <taxon>Spermatophyta</taxon>
        <taxon>Magnoliopsida</taxon>
        <taxon>eudicotyledons</taxon>
        <taxon>Gunneridae</taxon>
        <taxon>Pentapetalae</taxon>
        <taxon>rosids</taxon>
        <taxon>fabids</taxon>
        <taxon>Fagales</taxon>
        <taxon>Fagaceae</taxon>
        <taxon>Fagus</taxon>
    </lineage>
</organism>
<proteinExistence type="predicted"/>
<gene>
    <name evidence="1" type="ORF">FSB_LOCUS9300</name>
</gene>
<name>A0A2N9F2S8_FAGSY</name>
<protein>
    <submittedName>
        <fullName evidence="1">Uncharacterized protein</fullName>
    </submittedName>
</protein>
<dbReference type="EMBL" id="OIVN01000513">
    <property type="protein sequence ID" value="SPC81418.1"/>
    <property type="molecule type" value="Genomic_DNA"/>
</dbReference>
<sequence length="81" mass="9555">MKKTTEMITTPPRFVQILSKMEAPIRIKLESTYGAQGAQRWSQQLRLQQKEIEAFRWCRIVRRRVPEGQGGVERRDDRVPS</sequence>